<proteinExistence type="predicted"/>
<protein>
    <recommendedName>
        <fullName evidence="4">Lipoprotein</fullName>
    </recommendedName>
</protein>
<reference evidence="2" key="1">
    <citation type="submission" date="2020-12" db="EMBL/GenBank/DDBJ databases">
        <title>The genome sequence of Inhella sp. 1Y17.</title>
        <authorList>
            <person name="Liu Y."/>
        </authorList>
    </citation>
    <scope>NUCLEOTIDE SEQUENCE</scope>
    <source>
        <strain evidence="2">1Y17</strain>
    </source>
</reference>
<evidence type="ECO:0000313" key="2">
    <source>
        <dbReference type="EMBL" id="MBH9579483.1"/>
    </source>
</evidence>
<evidence type="ECO:0008006" key="4">
    <source>
        <dbReference type="Google" id="ProtNLM"/>
    </source>
</evidence>
<dbReference type="PROSITE" id="PS51257">
    <property type="entry name" value="PROKAR_LIPOPROTEIN"/>
    <property type="match status" value="1"/>
</dbReference>
<dbReference type="EMBL" id="JAEDAK010000023">
    <property type="protein sequence ID" value="MBH9579483.1"/>
    <property type="molecule type" value="Genomic_DNA"/>
</dbReference>
<name>A0A931NJ27_9BURK</name>
<feature type="compositionally biased region" description="Low complexity" evidence="1">
    <location>
        <begin position="107"/>
        <end position="123"/>
    </location>
</feature>
<evidence type="ECO:0000256" key="1">
    <source>
        <dbReference type="SAM" id="MobiDB-lite"/>
    </source>
</evidence>
<gene>
    <name evidence="2" type="ORF">I7X39_21505</name>
</gene>
<dbReference type="AlphaFoldDB" id="A0A931NJ27"/>
<comment type="caution">
    <text evidence="2">The sequence shown here is derived from an EMBL/GenBank/DDBJ whole genome shotgun (WGS) entry which is preliminary data.</text>
</comment>
<accession>A0A931NJ27</accession>
<sequence>MKAMRLVILPLLIALTGCEQLGIEDPAKVAAVKEAEGKAIGSACRHAMRAIEDCYTLNPKASKAAVYAGWREMDEYMRENKLEGVAPALPRAEPKKAKPADEEEEPASAPAPAMKKGGKAASA</sequence>
<organism evidence="2 3">
    <name type="scientific">Inhella proteolytica</name>
    <dbReference type="NCBI Taxonomy" id="2795029"/>
    <lineage>
        <taxon>Bacteria</taxon>
        <taxon>Pseudomonadati</taxon>
        <taxon>Pseudomonadota</taxon>
        <taxon>Betaproteobacteria</taxon>
        <taxon>Burkholderiales</taxon>
        <taxon>Sphaerotilaceae</taxon>
        <taxon>Inhella</taxon>
    </lineage>
</organism>
<evidence type="ECO:0000313" key="3">
    <source>
        <dbReference type="Proteomes" id="UP000613266"/>
    </source>
</evidence>
<dbReference type="Proteomes" id="UP000613266">
    <property type="component" value="Unassembled WGS sequence"/>
</dbReference>
<keyword evidence="3" id="KW-1185">Reference proteome</keyword>
<feature type="region of interest" description="Disordered" evidence="1">
    <location>
        <begin position="84"/>
        <end position="123"/>
    </location>
</feature>